<accession>A0A9D2BG07</accession>
<feature type="domain" description="Ketoreductase" evidence="3">
    <location>
        <begin position="2"/>
        <end position="187"/>
    </location>
</feature>
<comment type="caution">
    <text evidence="4">The sequence shown here is derived from an EMBL/GenBank/DDBJ whole genome shotgun (WGS) entry which is preliminary data.</text>
</comment>
<comment type="similarity">
    <text evidence="1">Belongs to the short-chain dehydrogenases/reductases (SDR) family.</text>
</comment>
<sequence length="263" mass="29947">MKYAVITGASSGMGLEFARQLAERGYGIVVISDRPDENRRAAESLRERSHADVRVIDLDLTLPEAAETIYREVSDWGLEVEILVNNAGMLQFSTLERTPLDRLDRIVALHCATPVKLIRLFGQDMLRRRQGYILITASSTAWMPYPTISHYAATKAFLKSFSRSVWYEFRRYGVGVTALFPGAVDTPLYRLDGRKRKWLLRLGMMQTPRQTVEAALRALFRKRYRCVPGFFTKLTVALCAVTPARLLLPILRIPVLSRLLDRV</sequence>
<gene>
    <name evidence="4" type="ORF">H9977_07270</name>
</gene>
<dbReference type="InterPro" id="IPR002347">
    <property type="entry name" value="SDR_fam"/>
</dbReference>
<dbReference type="InterPro" id="IPR057326">
    <property type="entry name" value="KR_dom"/>
</dbReference>
<dbReference type="Gene3D" id="3.40.50.720">
    <property type="entry name" value="NAD(P)-binding Rossmann-like Domain"/>
    <property type="match status" value="1"/>
</dbReference>
<keyword evidence="2" id="KW-0560">Oxidoreductase</keyword>
<dbReference type="Proteomes" id="UP000886740">
    <property type="component" value="Unassembled WGS sequence"/>
</dbReference>
<evidence type="ECO:0000313" key="4">
    <source>
        <dbReference type="EMBL" id="HIX74816.1"/>
    </source>
</evidence>
<dbReference type="Pfam" id="PF00106">
    <property type="entry name" value="adh_short"/>
    <property type="match status" value="1"/>
</dbReference>
<dbReference type="GO" id="GO:0016491">
    <property type="term" value="F:oxidoreductase activity"/>
    <property type="evidence" value="ECO:0007669"/>
    <property type="project" value="UniProtKB-KW"/>
</dbReference>
<protein>
    <submittedName>
        <fullName evidence="4">SDR family NAD(P)-dependent oxidoreductase</fullName>
    </submittedName>
</protein>
<evidence type="ECO:0000256" key="1">
    <source>
        <dbReference type="ARBA" id="ARBA00006484"/>
    </source>
</evidence>
<dbReference type="AlphaFoldDB" id="A0A9D2BG07"/>
<reference evidence="4" key="1">
    <citation type="journal article" date="2021" name="PeerJ">
        <title>Extensive microbial diversity within the chicken gut microbiome revealed by metagenomics and culture.</title>
        <authorList>
            <person name="Gilroy R."/>
            <person name="Ravi A."/>
            <person name="Getino M."/>
            <person name="Pursley I."/>
            <person name="Horton D.L."/>
            <person name="Alikhan N.F."/>
            <person name="Baker D."/>
            <person name="Gharbi K."/>
            <person name="Hall N."/>
            <person name="Watson M."/>
            <person name="Adriaenssens E.M."/>
            <person name="Foster-Nyarko E."/>
            <person name="Jarju S."/>
            <person name="Secka A."/>
            <person name="Antonio M."/>
            <person name="Oren A."/>
            <person name="Chaudhuri R.R."/>
            <person name="La Ragione R."/>
            <person name="Hildebrand F."/>
            <person name="Pallen M.J."/>
        </authorList>
    </citation>
    <scope>NUCLEOTIDE SEQUENCE</scope>
    <source>
        <strain evidence="4">ChiGjej6B6-14162</strain>
    </source>
</reference>
<dbReference type="CDD" id="cd05233">
    <property type="entry name" value="SDR_c"/>
    <property type="match status" value="1"/>
</dbReference>
<name>A0A9D2BG07_9BACT</name>
<evidence type="ECO:0000313" key="5">
    <source>
        <dbReference type="Proteomes" id="UP000886740"/>
    </source>
</evidence>
<dbReference type="EMBL" id="DXEL01000049">
    <property type="protein sequence ID" value="HIX74816.1"/>
    <property type="molecule type" value="Genomic_DNA"/>
</dbReference>
<dbReference type="SUPFAM" id="SSF51735">
    <property type="entry name" value="NAD(P)-binding Rossmann-fold domains"/>
    <property type="match status" value="1"/>
</dbReference>
<evidence type="ECO:0000259" key="3">
    <source>
        <dbReference type="SMART" id="SM00822"/>
    </source>
</evidence>
<reference evidence="4" key="2">
    <citation type="submission" date="2021-04" db="EMBL/GenBank/DDBJ databases">
        <authorList>
            <person name="Gilroy R."/>
        </authorList>
    </citation>
    <scope>NUCLEOTIDE SEQUENCE</scope>
    <source>
        <strain evidence="4">ChiGjej6B6-14162</strain>
    </source>
</reference>
<evidence type="ECO:0000256" key="2">
    <source>
        <dbReference type="ARBA" id="ARBA00023002"/>
    </source>
</evidence>
<dbReference type="PIRSF" id="PIRSF000126">
    <property type="entry name" value="11-beta-HSD1"/>
    <property type="match status" value="1"/>
</dbReference>
<dbReference type="InterPro" id="IPR036291">
    <property type="entry name" value="NAD(P)-bd_dom_sf"/>
</dbReference>
<proteinExistence type="inferred from homology"/>
<dbReference type="PRINTS" id="PR00081">
    <property type="entry name" value="GDHRDH"/>
</dbReference>
<dbReference type="SMART" id="SM00822">
    <property type="entry name" value="PKS_KR"/>
    <property type="match status" value="1"/>
</dbReference>
<dbReference type="PANTHER" id="PTHR44196:SF2">
    <property type="entry name" value="SHORT-CHAIN DEHYDROGENASE-RELATED"/>
    <property type="match status" value="1"/>
</dbReference>
<dbReference type="PANTHER" id="PTHR44196">
    <property type="entry name" value="DEHYDROGENASE/REDUCTASE SDR FAMILY MEMBER 7B"/>
    <property type="match status" value="1"/>
</dbReference>
<organism evidence="4 5">
    <name type="scientific">Candidatus Parabacteroides intestinipullorum</name>
    <dbReference type="NCBI Taxonomy" id="2838723"/>
    <lineage>
        <taxon>Bacteria</taxon>
        <taxon>Pseudomonadati</taxon>
        <taxon>Bacteroidota</taxon>
        <taxon>Bacteroidia</taxon>
        <taxon>Bacteroidales</taxon>
        <taxon>Tannerellaceae</taxon>
        <taxon>Parabacteroides</taxon>
    </lineage>
</organism>
<dbReference type="GO" id="GO:0016020">
    <property type="term" value="C:membrane"/>
    <property type="evidence" value="ECO:0007669"/>
    <property type="project" value="TreeGrafter"/>
</dbReference>